<evidence type="ECO:0000256" key="1">
    <source>
        <dbReference type="SAM" id="SignalP"/>
    </source>
</evidence>
<feature type="chain" id="PRO_5030160549" description="Altered inheritance of mitochondria protein 24, mitochondrial" evidence="1">
    <location>
        <begin position="18"/>
        <end position="249"/>
    </location>
</feature>
<reference evidence="2" key="1">
    <citation type="submission" date="2021-01" db="EMBL/GenBank/DDBJ databases">
        <authorList>
            <person name="Corre E."/>
            <person name="Pelletier E."/>
            <person name="Niang G."/>
            <person name="Scheremetjew M."/>
            <person name="Finn R."/>
            <person name="Kale V."/>
            <person name="Holt S."/>
            <person name="Cochrane G."/>
            <person name="Meng A."/>
            <person name="Brown T."/>
            <person name="Cohen L."/>
        </authorList>
    </citation>
    <scope>NUCLEOTIDE SEQUENCE</scope>
    <source>
        <strain evidence="2">RCC3387</strain>
    </source>
</reference>
<evidence type="ECO:0008006" key="3">
    <source>
        <dbReference type="Google" id="ProtNLM"/>
    </source>
</evidence>
<name>A0A6U6RYM7_9DINO</name>
<sequence>MPYALALACCLAVAAWSAPLPSAGSGDAAAEGACPTCGRVGAGEEDEVLLLQKSSPAGTPLALEQQEGLNVSTNTTAAPFEVTVVSDVDTISLCQEETTPVSLFIGSGAGQVKLAAGGKHTFTYDPADVAFWNGFGVQDNAWFWRGPEATQYEQNPDNAGMQVFVTPECSATTGPSIAGGSVPDARQLITVSAAKQGTGCTITLARKQPHGLCLAGSGPKACCGPCSIFHSDTCCTKEKDGSTQTCDGW</sequence>
<dbReference type="AlphaFoldDB" id="A0A6U6RYM7"/>
<protein>
    <recommendedName>
        <fullName evidence="3">Altered inheritance of mitochondria protein 24, mitochondrial</fullName>
    </recommendedName>
</protein>
<proteinExistence type="predicted"/>
<keyword evidence="1" id="KW-0732">Signal</keyword>
<gene>
    <name evidence="2" type="ORF">BRAN1462_LOCUS48392</name>
</gene>
<dbReference type="EMBL" id="HBGW01076113">
    <property type="protein sequence ID" value="CAD9627482.1"/>
    <property type="molecule type" value="Transcribed_RNA"/>
</dbReference>
<accession>A0A6U6RYM7</accession>
<evidence type="ECO:0000313" key="2">
    <source>
        <dbReference type="EMBL" id="CAD9627482.1"/>
    </source>
</evidence>
<organism evidence="2">
    <name type="scientific">Zooxanthella nutricula</name>
    <dbReference type="NCBI Taxonomy" id="1333877"/>
    <lineage>
        <taxon>Eukaryota</taxon>
        <taxon>Sar</taxon>
        <taxon>Alveolata</taxon>
        <taxon>Dinophyceae</taxon>
        <taxon>Peridiniales</taxon>
        <taxon>Peridiniales incertae sedis</taxon>
        <taxon>Zooxanthella</taxon>
    </lineage>
</organism>
<feature type="signal peptide" evidence="1">
    <location>
        <begin position="1"/>
        <end position="17"/>
    </location>
</feature>